<keyword evidence="9" id="KW-1185">Reference proteome</keyword>
<evidence type="ECO:0000256" key="3">
    <source>
        <dbReference type="ARBA" id="ARBA00023016"/>
    </source>
</evidence>
<feature type="domain" description="WWE" evidence="5">
    <location>
        <begin position="42"/>
        <end position="117"/>
    </location>
</feature>
<accession>A0ABD3CVM1</accession>
<dbReference type="Pfam" id="PF23467">
    <property type="entry name" value="WWE_5"/>
    <property type="match status" value="1"/>
</dbReference>
<evidence type="ECO:0000313" key="8">
    <source>
        <dbReference type="EMBL" id="KAL3634056.1"/>
    </source>
</evidence>
<dbReference type="EMBL" id="JAVIJP010000028">
    <property type="protein sequence ID" value="KAL3634056.1"/>
    <property type="molecule type" value="Genomic_DNA"/>
</dbReference>
<dbReference type="InterPro" id="IPR044964">
    <property type="entry name" value="RCD1/SRO1-5"/>
</dbReference>
<dbReference type="InterPro" id="IPR012317">
    <property type="entry name" value="Poly(ADP-ribose)pol_cat_dom"/>
</dbReference>
<comment type="subcellular location">
    <subcellularLocation>
        <location evidence="1">Nucleus</location>
    </subcellularLocation>
</comment>
<reference evidence="9" key="1">
    <citation type="journal article" date="2024" name="IScience">
        <title>Strigolactones Initiate the Formation of Haustorium-like Structures in Castilleja.</title>
        <authorList>
            <person name="Buerger M."/>
            <person name="Peterson D."/>
            <person name="Chory J."/>
        </authorList>
    </citation>
    <scope>NUCLEOTIDE SEQUENCE [LARGE SCALE GENOMIC DNA]</scope>
</reference>
<gene>
    <name evidence="8" type="ORF">CASFOL_021110</name>
</gene>
<keyword evidence="2" id="KW-0217">Developmental protein</keyword>
<dbReference type="PROSITE" id="PS50918">
    <property type="entry name" value="WWE"/>
    <property type="match status" value="1"/>
</dbReference>
<dbReference type="GO" id="GO:0005634">
    <property type="term" value="C:nucleus"/>
    <property type="evidence" value="ECO:0007669"/>
    <property type="project" value="UniProtKB-SubCell"/>
</dbReference>
<evidence type="ECO:0000259" key="6">
    <source>
        <dbReference type="PROSITE" id="PS51059"/>
    </source>
</evidence>
<dbReference type="InterPro" id="IPR004170">
    <property type="entry name" value="WWE_dom"/>
</dbReference>
<evidence type="ECO:0008006" key="10">
    <source>
        <dbReference type="Google" id="ProtNLM"/>
    </source>
</evidence>
<proteinExistence type="predicted"/>
<dbReference type="Gene3D" id="3.90.228.10">
    <property type="match status" value="1"/>
</dbReference>
<evidence type="ECO:0000256" key="1">
    <source>
        <dbReference type="ARBA" id="ARBA00004123"/>
    </source>
</evidence>
<dbReference type="PROSITE" id="PS51059">
    <property type="entry name" value="PARP_CATALYTIC"/>
    <property type="match status" value="1"/>
</dbReference>
<evidence type="ECO:0000259" key="7">
    <source>
        <dbReference type="PROSITE" id="PS51879"/>
    </source>
</evidence>
<dbReference type="Pfam" id="PF00644">
    <property type="entry name" value="PARP"/>
    <property type="match status" value="1"/>
</dbReference>
<keyword evidence="3" id="KW-0346">Stress response</keyword>
<dbReference type="PANTHER" id="PTHR32263:SF19">
    <property type="entry name" value="OS03G0230300 PROTEIN"/>
    <property type="match status" value="1"/>
</dbReference>
<dbReference type="PANTHER" id="PTHR32263">
    <property type="entry name" value="INACTIVE POLY [ADP-RIBOSE] POLYMERASE SRO4-RELATED"/>
    <property type="match status" value="1"/>
</dbReference>
<evidence type="ECO:0000259" key="5">
    <source>
        <dbReference type="PROSITE" id="PS50918"/>
    </source>
</evidence>
<dbReference type="SUPFAM" id="SSF56399">
    <property type="entry name" value="ADP-ribosylation"/>
    <property type="match status" value="1"/>
</dbReference>
<organism evidence="8 9">
    <name type="scientific">Castilleja foliolosa</name>
    <dbReference type="NCBI Taxonomy" id="1961234"/>
    <lineage>
        <taxon>Eukaryota</taxon>
        <taxon>Viridiplantae</taxon>
        <taxon>Streptophyta</taxon>
        <taxon>Embryophyta</taxon>
        <taxon>Tracheophyta</taxon>
        <taxon>Spermatophyta</taxon>
        <taxon>Magnoliopsida</taxon>
        <taxon>eudicotyledons</taxon>
        <taxon>Gunneridae</taxon>
        <taxon>Pentapetalae</taxon>
        <taxon>asterids</taxon>
        <taxon>lamiids</taxon>
        <taxon>Lamiales</taxon>
        <taxon>Orobanchaceae</taxon>
        <taxon>Pedicularideae</taxon>
        <taxon>Castillejinae</taxon>
        <taxon>Castilleja</taxon>
    </lineage>
</organism>
<dbReference type="InterPro" id="IPR022003">
    <property type="entry name" value="RST"/>
</dbReference>
<dbReference type="InterPro" id="IPR037197">
    <property type="entry name" value="WWE_dom_sf"/>
</dbReference>
<dbReference type="Proteomes" id="UP001632038">
    <property type="component" value="Unassembled WGS sequence"/>
</dbReference>
<sequence length="483" mass="53968">MGSLGFSDAMMMMTKKRAEEKSKVKNLAPRSSTAVSSEPLIQNYSNFKRSSYPDRVMFYEDGSWVDYPKVVVELIKLGFMDGKPAVEAQLLGSNCVFDFYRMLEIDLESGNQRSISWIDVQGKCFFPKMFVNTYEIDSEDDFVNCSEDLLKIQIDINVRENSVSSEGLKIDQAVKLSKRKREEDVINEKMEGSLSSTNVKRQMVGSESQSARWPKTRVLGAEQKGFAIVKNLFLSGLGIVEPGVTVTSVHQCVRMGPLDKARLEVFSRQMEIMKKARGESNMVFAWYGTSAKGVESILTHGFGTPSNLSHSKGHGIGIYLSPIKSPQNSARLSETDENGEKHVVLCRVILGKCEKVESWSTQSCPSSVDYDTGVDDINNPRWYTVWHANMNTHILPECVVSYRPVNMSGSVKGNTSQPTPASVSVAKLFSKLRGFLPQPRLQELQILWGSCKEGKLGRDSFMKQLRSVVGDDVLRSTLQEIRG</sequence>
<name>A0ABD3CVM1_9LAMI</name>
<dbReference type="Pfam" id="PF12174">
    <property type="entry name" value="RST"/>
    <property type="match status" value="1"/>
</dbReference>
<feature type="domain" description="PARP catalytic" evidence="6">
    <location>
        <begin position="207"/>
        <end position="422"/>
    </location>
</feature>
<evidence type="ECO:0000256" key="4">
    <source>
        <dbReference type="ARBA" id="ARBA00023242"/>
    </source>
</evidence>
<dbReference type="SUPFAM" id="SSF117839">
    <property type="entry name" value="WWE domain"/>
    <property type="match status" value="1"/>
</dbReference>
<feature type="domain" description="RST" evidence="7">
    <location>
        <begin position="416"/>
        <end position="483"/>
    </location>
</feature>
<protein>
    <recommendedName>
        <fullName evidence="10">Poly [ADP-ribose] polymerase</fullName>
    </recommendedName>
</protein>
<evidence type="ECO:0000313" key="9">
    <source>
        <dbReference type="Proteomes" id="UP001632038"/>
    </source>
</evidence>
<evidence type="ECO:0000256" key="2">
    <source>
        <dbReference type="ARBA" id="ARBA00022473"/>
    </source>
</evidence>
<dbReference type="PROSITE" id="PS51879">
    <property type="entry name" value="RST"/>
    <property type="match status" value="1"/>
</dbReference>
<comment type="caution">
    <text evidence="8">The sequence shown here is derived from an EMBL/GenBank/DDBJ whole genome shotgun (WGS) entry which is preliminary data.</text>
</comment>
<dbReference type="AlphaFoldDB" id="A0ABD3CVM1"/>
<keyword evidence="4" id="KW-0539">Nucleus</keyword>
<dbReference type="InterPro" id="IPR057823">
    <property type="entry name" value="WWE_RCD1"/>
</dbReference>